<comment type="similarity">
    <text evidence="1">Belongs to the beta type-B retroviral polymerase family. HERV class-II K(HML-2) pol subfamily.</text>
</comment>
<dbReference type="PROSITE" id="PS50878">
    <property type="entry name" value="RT_POL"/>
    <property type="match status" value="1"/>
</dbReference>
<dbReference type="InterPro" id="IPR043502">
    <property type="entry name" value="DNA/RNA_pol_sf"/>
</dbReference>
<dbReference type="GO" id="GO:0004523">
    <property type="term" value="F:RNA-DNA hybrid ribonuclease activity"/>
    <property type="evidence" value="ECO:0007669"/>
    <property type="project" value="UniProtKB-EC"/>
</dbReference>
<evidence type="ECO:0000256" key="2">
    <source>
        <dbReference type="ARBA" id="ARBA00012180"/>
    </source>
</evidence>
<dbReference type="STRING" id="8496.A0A151MGU4"/>
<dbReference type="AlphaFoldDB" id="A0A151MGU4"/>
<keyword evidence="5" id="KW-1185">Reference proteome</keyword>
<sequence length="296" mass="33584">MASTYLSPGWGVAKPGRPNEARLVVDYREVNKRCQPLAQPTQSTLLQCMLEMARDQAYPWVRVTLDLKNMFFSIPLTNPNGVLNMCVEEIMYKWTVCPQGYRNSPSLATGAMNRTLETFAATNDNLWNEECKIWNYIDDISIMGRNTTVVRETATHLVNHLQKDGWTVNSEKSHLHPTANITFLGTTFDGTTRRGATHGPPDLEPLIHSLPTDKRSLQRLLGHLSWYPHYVPPRHLPIVAKLQRQLREKTQKSTPWTARDDDHLRRLLPAIKNTSLAAINLNEPLVVTLGYAATHV</sequence>
<dbReference type="Gene3D" id="3.10.10.10">
    <property type="entry name" value="HIV Type 1 Reverse Transcriptase, subunit A, domain 1"/>
    <property type="match status" value="1"/>
</dbReference>
<dbReference type="PANTHER" id="PTHR33064:SF37">
    <property type="entry name" value="RIBONUCLEASE H"/>
    <property type="match status" value="1"/>
</dbReference>
<proteinExistence type="inferred from homology"/>
<protein>
    <recommendedName>
        <fullName evidence="2">ribonuclease H</fullName>
        <ecNumber evidence="2">3.1.26.4</ecNumber>
    </recommendedName>
</protein>
<dbReference type="PANTHER" id="PTHR33064">
    <property type="entry name" value="POL PROTEIN"/>
    <property type="match status" value="1"/>
</dbReference>
<dbReference type="InterPro" id="IPR043128">
    <property type="entry name" value="Rev_trsase/Diguanyl_cyclase"/>
</dbReference>
<dbReference type="Gene3D" id="3.30.70.270">
    <property type="match status" value="1"/>
</dbReference>
<dbReference type="SUPFAM" id="SSF56672">
    <property type="entry name" value="DNA/RNA polymerases"/>
    <property type="match status" value="1"/>
</dbReference>
<dbReference type="EMBL" id="AKHW03006178">
    <property type="protein sequence ID" value="KYO23713.1"/>
    <property type="molecule type" value="Genomic_DNA"/>
</dbReference>
<evidence type="ECO:0000313" key="4">
    <source>
        <dbReference type="EMBL" id="KYO23713.1"/>
    </source>
</evidence>
<gene>
    <name evidence="4" type="ORF">Y1Q_0002336</name>
</gene>
<evidence type="ECO:0000259" key="3">
    <source>
        <dbReference type="PROSITE" id="PS50878"/>
    </source>
</evidence>
<dbReference type="Pfam" id="PF00078">
    <property type="entry name" value="RVT_1"/>
    <property type="match status" value="1"/>
</dbReference>
<dbReference type="EC" id="3.1.26.4" evidence="2"/>
<evidence type="ECO:0000313" key="5">
    <source>
        <dbReference type="Proteomes" id="UP000050525"/>
    </source>
</evidence>
<organism evidence="4 5">
    <name type="scientific">Alligator mississippiensis</name>
    <name type="common">American alligator</name>
    <dbReference type="NCBI Taxonomy" id="8496"/>
    <lineage>
        <taxon>Eukaryota</taxon>
        <taxon>Metazoa</taxon>
        <taxon>Chordata</taxon>
        <taxon>Craniata</taxon>
        <taxon>Vertebrata</taxon>
        <taxon>Euteleostomi</taxon>
        <taxon>Archelosauria</taxon>
        <taxon>Archosauria</taxon>
        <taxon>Crocodylia</taxon>
        <taxon>Alligatoridae</taxon>
        <taxon>Alligatorinae</taxon>
        <taxon>Alligator</taxon>
    </lineage>
</organism>
<name>A0A151MGU4_ALLMI</name>
<dbReference type="InterPro" id="IPR051320">
    <property type="entry name" value="Viral_Replic_Matur_Polypro"/>
</dbReference>
<evidence type="ECO:0000256" key="1">
    <source>
        <dbReference type="ARBA" id="ARBA00010879"/>
    </source>
</evidence>
<dbReference type="Proteomes" id="UP000050525">
    <property type="component" value="Unassembled WGS sequence"/>
</dbReference>
<comment type="caution">
    <text evidence="4">The sequence shown here is derived from an EMBL/GenBank/DDBJ whole genome shotgun (WGS) entry which is preliminary data.</text>
</comment>
<feature type="domain" description="Reverse transcriptase" evidence="3">
    <location>
        <begin position="1"/>
        <end position="188"/>
    </location>
</feature>
<reference evidence="4 5" key="1">
    <citation type="journal article" date="2012" name="Genome Biol.">
        <title>Sequencing three crocodilian genomes to illuminate the evolution of archosaurs and amniotes.</title>
        <authorList>
            <person name="St John J.A."/>
            <person name="Braun E.L."/>
            <person name="Isberg S.R."/>
            <person name="Miles L.G."/>
            <person name="Chong A.Y."/>
            <person name="Gongora J."/>
            <person name="Dalzell P."/>
            <person name="Moran C."/>
            <person name="Bed'hom B."/>
            <person name="Abzhanov A."/>
            <person name="Burgess S.C."/>
            <person name="Cooksey A.M."/>
            <person name="Castoe T.A."/>
            <person name="Crawford N.G."/>
            <person name="Densmore L.D."/>
            <person name="Drew J.C."/>
            <person name="Edwards S.V."/>
            <person name="Faircloth B.C."/>
            <person name="Fujita M.K."/>
            <person name="Greenwold M.J."/>
            <person name="Hoffmann F.G."/>
            <person name="Howard J.M."/>
            <person name="Iguchi T."/>
            <person name="Janes D.E."/>
            <person name="Khan S.Y."/>
            <person name="Kohno S."/>
            <person name="de Koning A.J."/>
            <person name="Lance S.L."/>
            <person name="McCarthy F.M."/>
            <person name="McCormack J.E."/>
            <person name="Merchant M.E."/>
            <person name="Peterson D.G."/>
            <person name="Pollock D.D."/>
            <person name="Pourmand N."/>
            <person name="Raney B.J."/>
            <person name="Roessler K.A."/>
            <person name="Sanford J.R."/>
            <person name="Sawyer R.H."/>
            <person name="Schmidt C.J."/>
            <person name="Triplett E.W."/>
            <person name="Tuberville T.D."/>
            <person name="Venegas-Anaya M."/>
            <person name="Howard J.T."/>
            <person name="Jarvis E.D."/>
            <person name="Guillette L.J.Jr."/>
            <person name="Glenn T.C."/>
            <person name="Green R.E."/>
            <person name="Ray D.A."/>
        </authorList>
    </citation>
    <scope>NUCLEOTIDE SEQUENCE [LARGE SCALE GENOMIC DNA]</scope>
    <source>
        <strain evidence="4">KSC_2009_1</strain>
    </source>
</reference>
<accession>A0A151MGU4</accession>
<dbReference type="InterPro" id="IPR000477">
    <property type="entry name" value="RT_dom"/>
</dbReference>